<proteinExistence type="predicted"/>
<evidence type="ECO:0000313" key="2">
    <source>
        <dbReference type="EMBL" id="QGP91134.1"/>
    </source>
</evidence>
<dbReference type="InterPro" id="IPR036259">
    <property type="entry name" value="MFS_trans_sf"/>
</dbReference>
<evidence type="ECO:0000256" key="1">
    <source>
        <dbReference type="SAM" id="Phobius"/>
    </source>
</evidence>
<accession>A0A6I5ZMK8</accession>
<name>A0A6I5ZMK8_9FIRM</name>
<protein>
    <recommendedName>
        <fullName evidence="4">Major facilitator superfamily (MFS) profile domain-containing protein</fullName>
    </recommendedName>
</protein>
<dbReference type="RefSeq" id="WP_170290894.1">
    <property type="nucleotide sequence ID" value="NZ_CP046244.1"/>
</dbReference>
<feature type="transmembrane region" description="Helical" evidence="1">
    <location>
        <begin position="109"/>
        <end position="130"/>
    </location>
</feature>
<keyword evidence="1" id="KW-0812">Transmembrane</keyword>
<dbReference type="SUPFAM" id="SSF103473">
    <property type="entry name" value="MFS general substrate transporter"/>
    <property type="match status" value="1"/>
</dbReference>
<feature type="transmembrane region" description="Helical" evidence="1">
    <location>
        <begin position="20"/>
        <end position="39"/>
    </location>
</feature>
<dbReference type="AlphaFoldDB" id="A0A6I5ZMK8"/>
<sequence>MRVLFSIFLGFMRVLGIQLIKSGIMGSACVAIITVALALTTNTGLLWGIMLAKGLIAPFLGIPLNTLQAESVAGPQAGSAMGFYNGIAQLGSVVFPISLGLILDLTGNNYFVVLMAIATTYALCGALIAFMDEKRAVIVRTKMATA</sequence>
<keyword evidence="3" id="KW-1185">Reference proteome</keyword>
<feature type="transmembrane region" description="Helical" evidence="1">
    <location>
        <begin position="45"/>
        <end position="62"/>
    </location>
</feature>
<gene>
    <name evidence="2" type="ORF">MGLY_04590</name>
</gene>
<keyword evidence="1" id="KW-1133">Transmembrane helix</keyword>
<feature type="transmembrane region" description="Helical" evidence="1">
    <location>
        <begin position="83"/>
        <end position="103"/>
    </location>
</feature>
<keyword evidence="1" id="KW-0472">Membrane</keyword>
<dbReference type="EMBL" id="CP046244">
    <property type="protein sequence ID" value="QGP91134.1"/>
    <property type="molecule type" value="Genomic_DNA"/>
</dbReference>
<evidence type="ECO:0008006" key="4">
    <source>
        <dbReference type="Google" id="ProtNLM"/>
    </source>
</evidence>
<evidence type="ECO:0000313" key="3">
    <source>
        <dbReference type="Proteomes" id="UP000425916"/>
    </source>
</evidence>
<dbReference type="Proteomes" id="UP000425916">
    <property type="component" value="Chromosome"/>
</dbReference>
<organism evidence="2 3">
    <name type="scientific">Neomoorella glycerini</name>
    <dbReference type="NCBI Taxonomy" id="55779"/>
    <lineage>
        <taxon>Bacteria</taxon>
        <taxon>Bacillati</taxon>
        <taxon>Bacillota</taxon>
        <taxon>Clostridia</taxon>
        <taxon>Neomoorellales</taxon>
        <taxon>Neomoorellaceae</taxon>
        <taxon>Neomoorella</taxon>
    </lineage>
</organism>
<reference evidence="2 3" key="1">
    <citation type="submission" date="2019-11" db="EMBL/GenBank/DDBJ databases">
        <title>Genome sequence of Moorella glycerini DSM11254.</title>
        <authorList>
            <person name="Poehlein A."/>
            <person name="Boeer T."/>
            <person name="Daniel R."/>
        </authorList>
    </citation>
    <scope>NUCLEOTIDE SEQUENCE [LARGE SCALE GENOMIC DNA]</scope>
    <source>
        <strain evidence="2 3">DSM 11254</strain>
    </source>
</reference>
<dbReference type="Gene3D" id="1.20.1250.20">
    <property type="entry name" value="MFS general substrate transporter like domains"/>
    <property type="match status" value="1"/>
</dbReference>